<reference evidence="1 2" key="1">
    <citation type="submission" date="2020-03" db="EMBL/GenBank/DDBJ databases">
        <title>Variable regions in the genome of staphylococcal bacteriophage Twort.</title>
        <authorList>
            <person name="Glowacka-Rutkowska A."/>
            <person name="Gawor J."/>
            <person name="Lobocka M."/>
        </authorList>
    </citation>
    <scope>NUCLEOTIDE SEQUENCE [LARGE SCALE GENOMIC DNA]</scope>
</reference>
<dbReference type="EMBL" id="MT151386">
    <property type="protein sequence ID" value="QIW89184.1"/>
    <property type="molecule type" value="Genomic_DNA"/>
</dbReference>
<proteinExistence type="predicted"/>
<name>A0A6H0X5H7_BPTWO</name>
<sequence>MKIKVDDEQWIYERDKYPMIKTRNCGIGESSLGYYFTYKPVVEIEGKDVPIEDGDILIVENDKVTQIYKN</sequence>
<dbReference type="KEGG" id="vg:5130301"/>
<accession>A0A6H0X5H7</accession>
<dbReference type="RefSeq" id="YP_238646.1">
    <property type="nucleotide sequence ID" value="NC_007021.1"/>
</dbReference>
<dbReference type="Proteomes" id="UP000503318">
    <property type="component" value="Segment"/>
</dbReference>
<evidence type="ECO:0000313" key="1">
    <source>
        <dbReference type="EMBL" id="QIW89184.1"/>
    </source>
</evidence>
<organism evidence="1 2">
    <name type="scientific">Staphylococcus phage Twort (strain DSM 17442 / HER 48)</name>
    <name type="common">Bacteriophage Twort</name>
    <dbReference type="NCBI Taxonomy" id="2908167"/>
    <lineage>
        <taxon>Viruses</taxon>
        <taxon>Duplodnaviria</taxon>
        <taxon>Heunggongvirae</taxon>
        <taxon>Uroviricota</taxon>
        <taxon>Caudoviricetes</taxon>
        <taxon>Herelleviridae</taxon>
        <taxon>Twortvirinae</taxon>
        <taxon>Twortvirus</taxon>
        <taxon>Twortvirus twort</taxon>
    </lineage>
</organism>
<evidence type="ECO:0000313" key="2">
    <source>
        <dbReference type="Proteomes" id="UP000503318"/>
    </source>
</evidence>
<organismHost>
    <name type="scientific">Twortvirus twort</name>
    <dbReference type="NCBI Taxonomy" id="55510"/>
</organismHost>
<gene>
    <name evidence="1" type="ORF">TwortDSMZ_188</name>
</gene>
<protein>
    <submittedName>
        <fullName evidence="1">Uncharacterized protein</fullName>
    </submittedName>
</protein>